<dbReference type="GO" id="GO:0042773">
    <property type="term" value="P:ATP synthesis coupled electron transport"/>
    <property type="evidence" value="ECO:0007669"/>
    <property type="project" value="UniProtKB-UniRule"/>
</dbReference>
<feature type="transmembrane region" description="Helical" evidence="16">
    <location>
        <begin position="6"/>
        <end position="24"/>
    </location>
</feature>
<evidence type="ECO:0000256" key="12">
    <source>
        <dbReference type="ARBA" id="ARBA00023075"/>
    </source>
</evidence>
<keyword evidence="6 16" id="KW-0679">Respiratory chain</keyword>
<evidence type="ECO:0000256" key="4">
    <source>
        <dbReference type="ARBA" id="ARBA00016612"/>
    </source>
</evidence>
<name>A0A0A8WJ35_NEPNO</name>
<dbReference type="InterPro" id="IPR001133">
    <property type="entry name" value="NADH_UbQ_OxRdtase_chain4L/K"/>
</dbReference>
<evidence type="ECO:0000256" key="6">
    <source>
        <dbReference type="ARBA" id="ARBA00022660"/>
    </source>
</evidence>
<keyword evidence="10 16" id="KW-1133">Transmembrane helix</keyword>
<gene>
    <name evidence="17" type="primary">nad4l</name>
</gene>
<dbReference type="EC" id="7.1.1.2" evidence="3 16"/>
<evidence type="ECO:0000256" key="13">
    <source>
        <dbReference type="ARBA" id="ARBA00023128"/>
    </source>
</evidence>
<evidence type="ECO:0000256" key="8">
    <source>
        <dbReference type="ARBA" id="ARBA00022967"/>
    </source>
</evidence>
<dbReference type="PANTHER" id="PTHR11434:SF0">
    <property type="entry name" value="NADH-UBIQUINONE OXIDOREDUCTASE CHAIN 4L"/>
    <property type="match status" value="1"/>
</dbReference>
<geneLocation type="mitochondrion" evidence="17"/>
<evidence type="ECO:0000256" key="1">
    <source>
        <dbReference type="ARBA" id="ARBA00004225"/>
    </source>
</evidence>
<dbReference type="EMBL" id="LN681403">
    <property type="protein sequence ID" value="CEK40203.1"/>
    <property type="molecule type" value="Genomic_DNA"/>
</dbReference>
<comment type="catalytic activity">
    <reaction evidence="15 16">
        <text>a ubiquinone + NADH + 5 H(+)(in) = a ubiquinol + NAD(+) + 4 H(+)(out)</text>
        <dbReference type="Rhea" id="RHEA:29091"/>
        <dbReference type="Rhea" id="RHEA-COMP:9565"/>
        <dbReference type="Rhea" id="RHEA-COMP:9566"/>
        <dbReference type="ChEBI" id="CHEBI:15378"/>
        <dbReference type="ChEBI" id="CHEBI:16389"/>
        <dbReference type="ChEBI" id="CHEBI:17976"/>
        <dbReference type="ChEBI" id="CHEBI:57540"/>
        <dbReference type="ChEBI" id="CHEBI:57945"/>
        <dbReference type="EC" id="7.1.1.2"/>
    </reaction>
</comment>
<dbReference type="GO" id="GO:0016651">
    <property type="term" value="F:oxidoreductase activity, acting on NAD(P)H"/>
    <property type="evidence" value="ECO:0007669"/>
    <property type="project" value="InterPro"/>
</dbReference>
<keyword evidence="12 16" id="KW-0830">Ubiquinone</keyword>
<keyword evidence="5 16" id="KW-0813">Transport</keyword>
<evidence type="ECO:0000256" key="14">
    <source>
        <dbReference type="ARBA" id="ARBA00023136"/>
    </source>
</evidence>
<evidence type="ECO:0000256" key="5">
    <source>
        <dbReference type="ARBA" id="ARBA00022448"/>
    </source>
</evidence>
<keyword evidence="7 16" id="KW-0812">Transmembrane</keyword>
<keyword evidence="11 16" id="KW-0520">NAD</keyword>
<keyword evidence="16" id="KW-0999">Mitochondrion inner membrane</keyword>
<dbReference type="GO" id="GO:0005743">
    <property type="term" value="C:mitochondrial inner membrane"/>
    <property type="evidence" value="ECO:0007669"/>
    <property type="project" value="UniProtKB-SubCell"/>
</dbReference>
<keyword evidence="9 16" id="KW-0249">Electron transport</keyword>
<keyword evidence="13 16" id="KW-0496">Mitochondrion</keyword>
<comment type="similarity">
    <text evidence="2 16">Belongs to the complex I subunit 4L family.</text>
</comment>
<dbReference type="Pfam" id="PF00420">
    <property type="entry name" value="Oxidored_q2"/>
    <property type="match status" value="1"/>
</dbReference>
<feature type="transmembrane region" description="Helical" evidence="16">
    <location>
        <begin position="63"/>
        <end position="84"/>
    </location>
</feature>
<feature type="transmembrane region" description="Helical" evidence="16">
    <location>
        <begin position="31"/>
        <end position="57"/>
    </location>
</feature>
<organism evidence="17">
    <name type="scientific">Nephrops norvegicus</name>
    <name type="common">Norway lobster</name>
    <dbReference type="NCBI Taxonomy" id="6829"/>
    <lineage>
        <taxon>Eukaryota</taxon>
        <taxon>Metazoa</taxon>
        <taxon>Ecdysozoa</taxon>
        <taxon>Arthropoda</taxon>
        <taxon>Crustacea</taxon>
        <taxon>Multicrustacea</taxon>
        <taxon>Malacostraca</taxon>
        <taxon>Eumalacostraca</taxon>
        <taxon>Eucarida</taxon>
        <taxon>Decapoda</taxon>
        <taxon>Pleocyemata</taxon>
        <taxon>Astacidea</taxon>
        <taxon>Nephropoidea</taxon>
        <taxon>Nephropidae</taxon>
        <taxon>Nephrops</taxon>
    </lineage>
</organism>
<keyword evidence="14 16" id="KW-0472">Membrane</keyword>
<reference evidence="17" key="2">
    <citation type="submission" date="2014-12" db="EMBL/GenBank/DDBJ databases">
        <title>Complete mitochondrial genome of Nephrops norvegicus.</title>
        <authorList>
            <person name="Gan H.M."/>
            <person name="Tan M.H."/>
            <person name="Austin C.M."/>
        </authorList>
    </citation>
    <scope>NUCLEOTIDE SEQUENCE</scope>
</reference>
<keyword evidence="8 16" id="KW-1278">Translocase</keyword>
<proteinExistence type="inferred from homology"/>
<dbReference type="GO" id="GO:0030964">
    <property type="term" value="C:NADH dehydrogenase complex"/>
    <property type="evidence" value="ECO:0007669"/>
    <property type="project" value="TreeGrafter"/>
</dbReference>
<accession>A0A0A8WJ35</accession>
<dbReference type="GO" id="GO:0008137">
    <property type="term" value="F:NADH dehydrogenase (ubiquinone) activity"/>
    <property type="evidence" value="ECO:0007669"/>
    <property type="project" value="UniProtKB-EC"/>
</dbReference>
<comment type="function">
    <text evidence="16">Core subunit of the mitochondrial membrane respiratory chain NADH dehydrogenase (Complex I) which catalyzes electron transfer from NADH through the respiratory chain, using ubiquinone as an electron acceptor.</text>
</comment>
<reference evidence="17" key="1">
    <citation type="submission" date="2014-11" db="EMBL/GenBank/DDBJ databases">
        <authorList>
            <person name="Gan H."/>
        </authorList>
    </citation>
    <scope>NUCLEOTIDE SEQUENCE</scope>
</reference>
<evidence type="ECO:0000256" key="11">
    <source>
        <dbReference type="ARBA" id="ARBA00023027"/>
    </source>
</evidence>
<dbReference type="InterPro" id="IPR039428">
    <property type="entry name" value="NUOK/Mnh_C1-like"/>
</dbReference>
<evidence type="ECO:0000256" key="3">
    <source>
        <dbReference type="ARBA" id="ARBA00012944"/>
    </source>
</evidence>
<evidence type="ECO:0000256" key="16">
    <source>
        <dbReference type="RuleBase" id="RU004419"/>
    </source>
</evidence>
<evidence type="ECO:0000256" key="15">
    <source>
        <dbReference type="ARBA" id="ARBA00049551"/>
    </source>
</evidence>
<evidence type="ECO:0000256" key="10">
    <source>
        <dbReference type="ARBA" id="ARBA00022989"/>
    </source>
</evidence>
<protein>
    <recommendedName>
        <fullName evidence="4 16">NADH-ubiquinone oxidoreductase chain 4L</fullName>
        <ecNumber evidence="3 16">7.1.1.2</ecNumber>
    </recommendedName>
</protein>
<dbReference type="AlphaFoldDB" id="A0A0A8WJ35"/>
<evidence type="ECO:0000256" key="9">
    <source>
        <dbReference type="ARBA" id="ARBA00022982"/>
    </source>
</evidence>
<evidence type="ECO:0000313" key="17">
    <source>
        <dbReference type="EMBL" id="CEK40203.1"/>
    </source>
</evidence>
<comment type="subcellular location">
    <subcellularLocation>
        <location evidence="16">Mitochondrion inner membrane</location>
        <topology evidence="16">Multi-pass membrane protein</topology>
    </subcellularLocation>
    <subcellularLocation>
        <location evidence="1">Mitochondrion membrane</location>
        <topology evidence="1">Multi-pass membrane protein</topology>
    </subcellularLocation>
</comment>
<sequence>MSILSLIFIFVPLIVVFCGLWNFVSNRKHLLSVLLSLEFIMLGIFWVMVICLAKVGIEAYFTLFFLTMAACEGALGLSLLISIVRTHGNDCFSSFSTLQC</sequence>
<evidence type="ECO:0000256" key="2">
    <source>
        <dbReference type="ARBA" id="ARBA00010519"/>
    </source>
</evidence>
<dbReference type="Gene3D" id="1.10.287.3510">
    <property type="match status" value="1"/>
</dbReference>
<evidence type="ECO:0000256" key="7">
    <source>
        <dbReference type="ARBA" id="ARBA00022692"/>
    </source>
</evidence>
<dbReference type="PANTHER" id="PTHR11434">
    <property type="entry name" value="NADH-UBIQUINONE OXIDOREDUCTASE SUBUNIT ND4L"/>
    <property type="match status" value="1"/>
</dbReference>